<name>U6MRZ8_9EIME</name>
<feature type="region of interest" description="Disordered" evidence="1">
    <location>
        <begin position="25"/>
        <end position="58"/>
    </location>
</feature>
<dbReference type="GO" id="GO:0045944">
    <property type="term" value="P:positive regulation of transcription by RNA polymerase II"/>
    <property type="evidence" value="ECO:0007669"/>
    <property type="project" value="TreeGrafter"/>
</dbReference>
<sequence>MEVSFEAPDLDLAFERFAGAQLSLDQRQDDDLRQLQGPPKFDRMHTRGPTEKKESPRSRLARLRLEVPQAVELLESLCAHADESRKRQQQHGDSSSGAAYVLSLNEALGEAAHEAETRVREGVAADTALQQVLFKQQQPQQQQQQQQEDMSQPSLLNPTDTGGLLAPLYCPTSCVEMDTLAREAQEHLQVPVQQQQQGGGSGSAIEVLDAVPLTAAAQGAAARRLLLLEGRLKRLEQACLPAGRRLACLLGLHDADRTQWEADSEAPTLAELASRLHQLLSLAADPSPLSQLAARLSVVRCCLDEQEQQQQQQEQQQRQQQRWQEERGTFDEEDFSEFLPEKIVLSLHQQLAPCKTLADNLPQVTAALGQAKVRFASIVSLLEAMSSQAAQQKTLQEKLTSLQSIAAALSGASAAQREAEKAIFELPQRRAQP</sequence>
<accession>U6MRZ8</accession>
<feature type="compositionally biased region" description="Low complexity" evidence="1">
    <location>
        <begin position="134"/>
        <end position="152"/>
    </location>
</feature>
<feature type="region of interest" description="Disordered" evidence="1">
    <location>
        <begin position="134"/>
        <end position="158"/>
    </location>
</feature>
<keyword evidence="3" id="KW-1185">Reference proteome</keyword>
<dbReference type="GeneID" id="25477022"/>
<feature type="compositionally biased region" description="Basic and acidic residues" evidence="1">
    <location>
        <begin position="40"/>
        <end position="57"/>
    </location>
</feature>
<dbReference type="InterPro" id="IPR051647">
    <property type="entry name" value="Mediator_comp_sub12"/>
</dbReference>
<protein>
    <submittedName>
        <fullName evidence="2">Uncharacterized protein</fullName>
    </submittedName>
</protein>
<dbReference type="PANTHER" id="PTHR46007:SF12">
    <property type="entry name" value="C2H2-TYPE DOMAIN-CONTAINING PROTEIN-RELATED"/>
    <property type="match status" value="1"/>
</dbReference>
<dbReference type="AlphaFoldDB" id="U6MRZ8"/>
<feature type="compositionally biased region" description="Low complexity" evidence="1">
    <location>
        <begin position="312"/>
        <end position="322"/>
    </location>
</feature>
<dbReference type="RefSeq" id="XP_013432897.1">
    <property type="nucleotide sequence ID" value="XM_013577443.1"/>
</dbReference>
<dbReference type="EMBL" id="HG722951">
    <property type="protein sequence ID" value="CDJ64430.1"/>
    <property type="molecule type" value="Genomic_DNA"/>
</dbReference>
<dbReference type="Proteomes" id="UP000030754">
    <property type="component" value="Unassembled WGS sequence"/>
</dbReference>
<reference evidence="2" key="1">
    <citation type="submission" date="2013-10" db="EMBL/GenBank/DDBJ databases">
        <title>Genomic analysis of the causative agents of coccidiosis in chickens.</title>
        <authorList>
            <person name="Reid A.J."/>
            <person name="Blake D."/>
            <person name="Billington K."/>
            <person name="Browne H."/>
            <person name="Dunn M."/>
            <person name="Hung S."/>
            <person name="Kawahara F."/>
            <person name="Miranda-Saavedra D."/>
            <person name="Mourier T."/>
            <person name="Nagra H."/>
            <person name="Otto T.D."/>
            <person name="Rawlings N."/>
            <person name="Sanchez A."/>
            <person name="Sanders M."/>
            <person name="Subramaniam C."/>
            <person name="Tay Y."/>
            <person name="Dear P."/>
            <person name="Doerig C."/>
            <person name="Gruber A."/>
            <person name="Parkinson J."/>
            <person name="Shirley M."/>
            <person name="Wan K.L."/>
            <person name="Berriman M."/>
            <person name="Tomley F."/>
            <person name="Pain A."/>
        </authorList>
    </citation>
    <scope>NUCLEOTIDE SEQUENCE [LARGE SCALE GENOMIC DNA]</scope>
    <source>
        <strain evidence="2">Houghton</strain>
    </source>
</reference>
<evidence type="ECO:0000313" key="2">
    <source>
        <dbReference type="EMBL" id="CDJ64430.1"/>
    </source>
</evidence>
<evidence type="ECO:0000256" key="1">
    <source>
        <dbReference type="SAM" id="MobiDB-lite"/>
    </source>
</evidence>
<dbReference type="GO" id="GO:0003713">
    <property type="term" value="F:transcription coactivator activity"/>
    <property type="evidence" value="ECO:0007669"/>
    <property type="project" value="TreeGrafter"/>
</dbReference>
<dbReference type="PANTHER" id="PTHR46007">
    <property type="entry name" value="MEDIATOR OF RNA POLYMERASE II TRANSCRIPTION SUBUNIT 12"/>
    <property type="match status" value="1"/>
</dbReference>
<organism evidence="2 3">
    <name type="scientific">Eimeria necatrix</name>
    <dbReference type="NCBI Taxonomy" id="51315"/>
    <lineage>
        <taxon>Eukaryota</taxon>
        <taxon>Sar</taxon>
        <taxon>Alveolata</taxon>
        <taxon>Apicomplexa</taxon>
        <taxon>Conoidasida</taxon>
        <taxon>Coccidia</taxon>
        <taxon>Eucoccidiorida</taxon>
        <taxon>Eimeriorina</taxon>
        <taxon>Eimeriidae</taxon>
        <taxon>Eimeria</taxon>
    </lineage>
</organism>
<proteinExistence type="predicted"/>
<reference evidence="2" key="2">
    <citation type="submission" date="2013-10" db="EMBL/GenBank/DDBJ databases">
        <authorList>
            <person name="Aslett M."/>
        </authorList>
    </citation>
    <scope>NUCLEOTIDE SEQUENCE [LARGE SCALE GENOMIC DNA]</scope>
    <source>
        <strain evidence="2">Houghton</strain>
    </source>
</reference>
<dbReference type="GO" id="GO:0016592">
    <property type="term" value="C:mediator complex"/>
    <property type="evidence" value="ECO:0007669"/>
    <property type="project" value="TreeGrafter"/>
</dbReference>
<dbReference type="VEuPathDB" id="ToxoDB:ENH_00068890"/>
<evidence type="ECO:0000313" key="3">
    <source>
        <dbReference type="Proteomes" id="UP000030754"/>
    </source>
</evidence>
<dbReference type="OrthoDB" id="348881at2759"/>
<feature type="region of interest" description="Disordered" evidence="1">
    <location>
        <begin position="312"/>
        <end position="331"/>
    </location>
</feature>
<gene>
    <name evidence="2" type="ORF">ENH_00068890</name>
</gene>